<dbReference type="EMBL" id="JANLCJ010000004">
    <property type="protein sequence ID" value="MCS5734501.1"/>
    <property type="molecule type" value="Genomic_DNA"/>
</dbReference>
<dbReference type="RefSeq" id="WP_259539364.1">
    <property type="nucleotide sequence ID" value="NZ_JANLCJ010000004.1"/>
</dbReference>
<evidence type="ECO:0000256" key="1">
    <source>
        <dbReference type="SAM" id="Phobius"/>
    </source>
</evidence>
<keyword evidence="1" id="KW-0812">Transmembrane</keyword>
<gene>
    <name evidence="2" type="ORF">N1032_12200</name>
</gene>
<feature type="transmembrane region" description="Helical" evidence="1">
    <location>
        <begin position="78"/>
        <end position="97"/>
    </location>
</feature>
<evidence type="ECO:0000313" key="2">
    <source>
        <dbReference type="EMBL" id="MCS5734501.1"/>
    </source>
</evidence>
<feature type="transmembrane region" description="Helical" evidence="1">
    <location>
        <begin position="103"/>
        <end position="121"/>
    </location>
</feature>
<comment type="caution">
    <text evidence="2">The sequence shown here is derived from an EMBL/GenBank/DDBJ whole genome shotgun (WGS) entry which is preliminary data.</text>
</comment>
<organism evidence="2 3">
    <name type="scientific">Herbiconiux daphne</name>
    <dbReference type="NCBI Taxonomy" id="2970914"/>
    <lineage>
        <taxon>Bacteria</taxon>
        <taxon>Bacillati</taxon>
        <taxon>Actinomycetota</taxon>
        <taxon>Actinomycetes</taxon>
        <taxon>Micrococcales</taxon>
        <taxon>Microbacteriaceae</taxon>
        <taxon>Herbiconiux</taxon>
    </lineage>
</organism>
<keyword evidence="1" id="KW-1133">Transmembrane helix</keyword>
<keyword evidence="3" id="KW-1185">Reference proteome</keyword>
<sequence>MTTLDSPPAPLLARTLRPLYFSRFGFAIVWALLVALVAPHSAPLLTVLLIVYPLVDAGSVVVELRAAGTSGRSRISEVVNIVVSILAAIALGVASVVSPGAVLAVWGVWAVLAGASQLATGLSRRRLGGQWPLMFSGGLSVLVGFAFLAQGLGGADSVTSIAGYATLGGVLFLVSAIRMSRAVRAS</sequence>
<reference evidence="2" key="1">
    <citation type="submission" date="2022-08" db="EMBL/GenBank/DDBJ databases">
        <authorList>
            <person name="Deng Y."/>
            <person name="Han X.-F."/>
            <person name="Zhang Y.-Q."/>
        </authorList>
    </citation>
    <scope>NUCLEOTIDE SEQUENCE</scope>
    <source>
        <strain evidence="2">CPCC 203386</strain>
    </source>
</reference>
<accession>A0ABT2H3M4</accession>
<keyword evidence="1" id="KW-0472">Membrane</keyword>
<protein>
    <recommendedName>
        <fullName evidence="4">DUF308 domain-containing protein</fullName>
    </recommendedName>
</protein>
<feature type="transmembrane region" description="Helical" evidence="1">
    <location>
        <begin position="20"/>
        <end position="38"/>
    </location>
</feature>
<feature type="transmembrane region" description="Helical" evidence="1">
    <location>
        <begin position="158"/>
        <end position="177"/>
    </location>
</feature>
<proteinExistence type="predicted"/>
<evidence type="ECO:0008006" key="4">
    <source>
        <dbReference type="Google" id="ProtNLM"/>
    </source>
</evidence>
<evidence type="ECO:0000313" key="3">
    <source>
        <dbReference type="Proteomes" id="UP001165586"/>
    </source>
</evidence>
<feature type="transmembrane region" description="Helical" evidence="1">
    <location>
        <begin position="44"/>
        <end position="66"/>
    </location>
</feature>
<name>A0ABT2H3M4_9MICO</name>
<feature type="transmembrane region" description="Helical" evidence="1">
    <location>
        <begin position="133"/>
        <end position="152"/>
    </location>
</feature>
<dbReference type="Proteomes" id="UP001165586">
    <property type="component" value="Unassembled WGS sequence"/>
</dbReference>